<proteinExistence type="predicted"/>
<keyword evidence="2" id="KW-1185">Reference proteome</keyword>
<sequence>MALQSAYHKVWFRVWPVTCVFLAAFFSFAVFADEPLFEAKFSKRELLMELENYLGPPSFRLMESYDNTVLAVLYDDETPAQGLRVTYVREGSTAEKWGVEKDEVIVSVDGEPVTLHDRNTVFPDLERESNLRIWNCDTGRRELKIPAGSLGVKVTPTINYVIWYWKHGNRNQRWDRVMIMGMCWAEVGEWDWADTAFAAALKAGYPKDELMYAMAFHSRYYHGDWALAGKMLEREEFRDLSNDEPWQPKAGLRLMTARAGGLGFEAVDIVRSRPNLFRDLDVESFVFWQALHRAAGDLDRDPDAPDPATIASTLERRPLLQQCEPGERWTFGGMSQSLNDEVWLGEPFTTSPKPGSYRQAFLYSPEPIGDFGVRMELQCLPNGKMNPKFYNAVNLNIVNYDEPGMDGKDHGYWKGRSTILGTGIRHHTNDYYYLDVRGYSQIGRLGLPARWLGWGWDKRHVIEFYRVGNHGQILINGRTYYNLPVDGEVQNLALHLHIVGIKTKIHSLEWFELEPSED</sequence>
<reference evidence="1 2" key="1">
    <citation type="submission" date="2020-08" db="EMBL/GenBank/DDBJ databases">
        <title>Genomic Encyclopedia of Type Strains, Phase IV (KMG-IV): sequencing the most valuable type-strain genomes for metagenomic binning, comparative biology and taxonomic classification.</title>
        <authorList>
            <person name="Goeker M."/>
        </authorList>
    </citation>
    <scope>NUCLEOTIDE SEQUENCE [LARGE SCALE GENOMIC DNA]</scope>
    <source>
        <strain evidence="1 2">DSM 103725</strain>
    </source>
</reference>
<dbReference type="Proteomes" id="UP000541810">
    <property type="component" value="Unassembled WGS sequence"/>
</dbReference>
<gene>
    <name evidence="1" type="ORF">HNQ40_002641</name>
</gene>
<dbReference type="SUPFAM" id="SSF50156">
    <property type="entry name" value="PDZ domain-like"/>
    <property type="match status" value="1"/>
</dbReference>
<accession>A0A7X0H7Q7</accession>
<organism evidence="1 2">
    <name type="scientific">Algisphaera agarilytica</name>
    <dbReference type="NCBI Taxonomy" id="1385975"/>
    <lineage>
        <taxon>Bacteria</taxon>
        <taxon>Pseudomonadati</taxon>
        <taxon>Planctomycetota</taxon>
        <taxon>Phycisphaerae</taxon>
        <taxon>Phycisphaerales</taxon>
        <taxon>Phycisphaeraceae</taxon>
        <taxon>Algisphaera</taxon>
    </lineage>
</organism>
<protein>
    <recommendedName>
        <fullName evidence="3">PDZ domain-containing protein</fullName>
    </recommendedName>
</protein>
<dbReference type="Gene3D" id="2.30.42.10">
    <property type="match status" value="1"/>
</dbReference>
<comment type="caution">
    <text evidence="1">The sequence shown here is derived from an EMBL/GenBank/DDBJ whole genome shotgun (WGS) entry which is preliminary data.</text>
</comment>
<evidence type="ECO:0000313" key="2">
    <source>
        <dbReference type="Proteomes" id="UP000541810"/>
    </source>
</evidence>
<dbReference type="AlphaFoldDB" id="A0A7X0H7Q7"/>
<evidence type="ECO:0008006" key="3">
    <source>
        <dbReference type="Google" id="ProtNLM"/>
    </source>
</evidence>
<evidence type="ECO:0000313" key="1">
    <source>
        <dbReference type="EMBL" id="MBB6430835.1"/>
    </source>
</evidence>
<dbReference type="RefSeq" id="WP_184678329.1">
    <property type="nucleotide sequence ID" value="NZ_JACHGY010000001.1"/>
</dbReference>
<dbReference type="EMBL" id="JACHGY010000001">
    <property type="protein sequence ID" value="MBB6430835.1"/>
    <property type="molecule type" value="Genomic_DNA"/>
</dbReference>
<name>A0A7X0H7Q7_9BACT</name>
<dbReference type="InterPro" id="IPR036034">
    <property type="entry name" value="PDZ_sf"/>
</dbReference>